<evidence type="ECO:0000259" key="6">
    <source>
        <dbReference type="Pfam" id="PF07715"/>
    </source>
</evidence>
<dbReference type="Gene3D" id="2.170.130.10">
    <property type="entry name" value="TonB-dependent receptor, plug domain"/>
    <property type="match status" value="1"/>
</dbReference>
<evidence type="ECO:0000313" key="9">
    <source>
        <dbReference type="Proteomes" id="UP001500742"/>
    </source>
</evidence>
<proteinExistence type="predicted"/>
<feature type="region of interest" description="Disordered" evidence="4">
    <location>
        <begin position="412"/>
        <end position="445"/>
    </location>
</feature>
<dbReference type="InterPro" id="IPR037066">
    <property type="entry name" value="Plug_dom_sf"/>
</dbReference>
<name>A0ABP7P7U7_9SPHI</name>
<feature type="chain" id="PRO_5045589215" evidence="5">
    <location>
        <begin position="25"/>
        <end position="835"/>
    </location>
</feature>
<accession>A0ABP7P7U7</accession>
<dbReference type="Pfam" id="PF13620">
    <property type="entry name" value="CarboxypepD_reg"/>
    <property type="match status" value="1"/>
</dbReference>
<dbReference type="InterPro" id="IPR012910">
    <property type="entry name" value="Plug_dom"/>
</dbReference>
<evidence type="ECO:0000256" key="2">
    <source>
        <dbReference type="ARBA" id="ARBA00023136"/>
    </source>
</evidence>
<keyword evidence="2" id="KW-0472">Membrane</keyword>
<comment type="subcellular location">
    <subcellularLocation>
        <location evidence="1">Cell outer membrane</location>
    </subcellularLocation>
</comment>
<dbReference type="Gene3D" id="2.40.170.20">
    <property type="entry name" value="TonB-dependent receptor, beta-barrel domain"/>
    <property type="match status" value="1"/>
</dbReference>
<dbReference type="Gene3D" id="2.60.40.1120">
    <property type="entry name" value="Carboxypeptidase-like, regulatory domain"/>
    <property type="match status" value="1"/>
</dbReference>
<feature type="signal peptide" evidence="5">
    <location>
        <begin position="1"/>
        <end position="24"/>
    </location>
</feature>
<dbReference type="EMBL" id="BAAAZC010000005">
    <property type="protein sequence ID" value="GAA3961198.1"/>
    <property type="molecule type" value="Genomic_DNA"/>
</dbReference>
<feature type="domain" description="TonB-dependent receptor plug" evidence="6">
    <location>
        <begin position="149"/>
        <end position="226"/>
    </location>
</feature>
<evidence type="ECO:0000313" key="8">
    <source>
        <dbReference type="EMBL" id="GAA3961198.1"/>
    </source>
</evidence>
<dbReference type="InterPro" id="IPR041700">
    <property type="entry name" value="OMP_b-brl_3"/>
</dbReference>
<evidence type="ECO:0000256" key="5">
    <source>
        <dbReference type="SAM" id="SignalP"/>
    </source>
</evidence>
<dbReference type="InterPro" id="IPR013784">
    <property type="entry name" value="Carb-bd-like_fold"/>
</dbReference>
<evidence type="ECO:0000259" key="7">
    <source>
        <dbReference type="Pfam" id="PF14905"/>
    </source>
</evidence>
<sequence length="835" mass="91200">MKLFQIKLTAIIPVLLSLTVNLYAQNTGKITGSLKDAKTREVISFATVALTDERTKANVKGAQTDINGNFVLDNLPAGTFTLRLSFVGYDPVVKEAIVLDPSTGGLNLGEVPMIAAKSKMLNEVAVTARKATLQNTEGKKVFSVNQSLVSQGGTAADLLQNVPTLQIDINGNVSLRGSTGVKVLIDGKPSLIAGGDVTQILQSIPASSIENVEVIANPSAKYDAEGQGIINIVLKKNSKAGFNGAVTLAAGTRDNYNGSANLSYQNSKVNLYGNYSLRDGDTYSNGFQYLTFLQPTDAAVFSNELFPSTTTNKIQNLKAGIDYALAPKSVLSVSGNLNLRDTHRDEVLYIDNLDANRLPVQSSLQNNTTNSNGKSYGVDVDYSQHFKKPKEELTFNFSYSHSNSRNLQVYQNHLTTPGSGSPAPDADPQESDIRNNGTSYNIQADYTLPTGKTGQFAAGYRSQISLGNNNQYAYTLGNTGAVPIYSFTNLFASNNQIHAVYASYKNQVNNFTYELGLRGEDAHLNATFTGYELPNSTINNPTSQNILLYHTPIKVPSKGLYPSVFLTQKLQNNQQLQLSYTNRVTRPTARELNPSTDFSDPTNYETGNPHLVPESINSLELGYNKAWQNITFTSGLYYSRLNNVIKHIESDPVDGLIITMAQNLKHSTTTGLELIGHFNLIKAWDFTANANIFERQNDAAPQYGITANSGLSWNANITNNISLAKSLAIQVRADYRAADQVIQDKNRPAFGLDAGAKYDFPGNKASLSFNSIDVFNSRKWAFLRSSNTLLLDFERRTLGSRATLTFTYHFGKSAGVHKQPKKKDDNADKRIDDAS</sequence>
<dbReference type="SUPFAM" id="SSF56935">
    <property type="entry name" value="Porins"/>
    <property type="match status" value="1"/>
</dbReference>
<dbReference type="PANTHER" id="PTHR40980">
    <property type="entry name" value="PLUG DOMAIN-CONTAINING PROTEIN"/>
    <property type="match status" value="1"/>
</dbReference>
<feature type="region of interest" description="Disordered" evidence="4">
    <location>
        <begin position="815"/>
        <end position="835"/>
    </location>
</feature>
<reference evidence="9" key="1">
    <citation type="journal article" date="2019" name="Int. J. Syst. Evol. Microbiol.">
        <title>The Global Catalogue of Microorganisms (GCM) 10K type strain sequencing project: providing services to taxonomists for standard genome sequencing and annotation.</title>
        <authorList>
            <consortium name="The Broad Institute Genomics Platform"/>
            <consortium name="The Broad Institute Genome Sequencing Center for Infectious Disease"/>
            <person name="Wu L."/>
            <person name="Ma J."/>
        </authorList>
    </citation>
    <scope>NUCLEOTIDE SEQUENCE [LARGE SCALE GENOMIC DNA]</scope>
    <source>
        <strain evidence="9">JCM 16601</strain>
    </source>
</reference>
<organism evidence="8 9">
    <name type="scientific">Mucilaginibacter dorajii</name>
    <dbReference type="NCBI Taxonomy" id="692994"/>
    <lineage>
        <taxon>Bacteria</taxon>
        <taxon>Pseudomonadati</taxon>
        <taxon>Bacteroidota</taxon>
        <taxon>Sphingobacteriia</taxon>
        <taxon>Sphingobacteriales</taxon>
        <taxon>Sphingobacteriaceae</taxon>
        <taxon>Mucilaginibacter</taxon>
    </lineage>
</organism>
<protein>
    <submittedName>
        <fullName evidence="8">Outer membrane beta-barrel family protein</fullName>
    </submittedName>
</protein>
<feature type="domain" description="Outer membrane protein beta-barrel" evidence="7">
    <location>
        <begin position="385"/>
        <end position="808"/>
    </location>
</feature>
<dbReference type="RefSeq" id="WP_259095037.1">
    <property type="nucleotide sequence ID" value="NZ_BAAAZC010000005.1"/>
</dbReference>
<dbReference type="Proteomes" id="UP001500742">
    <property type="component" value="Unassembled WGS sequence"/>
</dbReference>
<feature type="compositionally biased region" description="Polar residues" evidence="4">
    <location>
        <begin position="434"/>
        <end position="444"/>
    </location>
</feature>
<dbReference type="Pfam" id="PF14905">
    <property type="entry name" value="OMP_b-brl_3"/>
    <property type="match status" value="1"/>
</dbReference>
<keyword evidence="5" id="KW-0732">Signal</keyword>
<evidence type="ECO:0000256" key="1">
    <source>
        <dbReference type="ARBA" id="ARBA00004442"/>
    </source>
</evidence>
<dbReference type="Pfam" id="PF07715">
    <property type="entry name" value="Plug"/>
    <property type="match status" value="1"/>
</dbReference>
<evidence type="ECO:0000256" key="4">
    <source>
        <dbReference type="SAM" id="MobiDB-lite"/>
    </source>
</evidence>
<dbReference type="SUPFAM" id="SSF49452">
    <property type="entry name" value="Starch-binding domain-like"/>
    <property type="match status" value="1"/>
</dbReference>
<dbReference type="PANTHER" id="PTHR40980:SF4">
    <property type="entry name" value="TONB-DEPENDENT RECEPTOR-LIKE BETA-BARREL DOMAIN-CONTAINING PROTEIN"/>
    <property type="match status" value="1"/>
</dbReference>
<evidence type="ECO:0000256" key="3">
    <source>
        <dbReference type="ARBA" id="ARBA00023237"/>
    </source>
</evidence>
<comment type="caution">
    <text evidence="8">The sequence shown here is derived from an EMBL/GenBank/DDBJ whole genome shotgun (WGS) entry which is preliminary data.</text>
</comment>
<keyword evidence="3" id="KW-0998">Cell outer membrane</keyword>
<feature type="compositionally biased region" description="Basic and acidic residues" evidence="4">
    <location>
        <begin position="822"/>
        <end position="835"/>
    </location>
</feature>
<dbReference type="InterPro" id="IPR036942">
    <property type="entry name" value="Beta-barrel_TonB_sf"/>
</dbReference>
<gene>
    <name evidence="8" type="ORF">GCM10022210_06340</name>
</gene>
<keyword evidence="9" id="KW-1185">Reference proteome</keyword>